<proteinExistence type="predicted"/>
<sequence>MIAVTAAERAAVKWLAVRGIRVSEATQLLTYRLSVRRGKSEPGAFTYVFVTNAVLVIGVFGYQVVPWLDRADLPDAGVPWFVWTSLVLTNWLQIRAGDRRAVAWLGDERLIRPRPPWREVVNGWYAASLAVTFGGGAVLAVTMVAGGSVWARFWLGAIVLGAAVEAVVLTSIVRRPVIAEDEGSLAVDTVTRLQDVHCTVPSLFAVPVLVDLGYPDLPGKAWLAGYVALAVTTHVIGYFAQRRRVPPLPPGARYGPGLSGSTPS</sequence>
<evidence type="ECO:0000313" key="3">
    <source>
        <dbReference type="Proteomes" id="UP000631670"/>
    </source>
</evidence>
<accession>A0ABR9ICJ7</accession>
<reference evidence="2 3" key="1">
    <citation type="submission" date="2020-10" db="EMBL/GenBank/DDBJ databases">
        <title>Sequencing the genomes of 1000 actinobacteria strains.</title>
        <authorList>
            <person name="Klenk H.-P."/>
        </authorList>
    </citation>
    <scope>NUCLEOTIDE SEQUENCE [LARGE SCALE GENOMIC DNA]</scope>
    <source>
        <strain evidence="2 3">DSM 44653</strain>
    </source>
</reference>
<organism evidence="2 3">
    <name type="scientific">Amycolatopsis lexingtonensis</name>
    <dbReference type="NCBI Taxonomy" id="218822"/>
    <lineage>
        <taxon>Bacteria</taxon>
        <taxon>Bacillati</taxon>
        <taxon>Actinomycetota</taxon>
        <taxon>Actinomycetes</taxon>
        <taxon>Pseudonocardiales</taxon>
        <taxon>Pseudonocardiaceae</taxon>
        <taxon>Amycolatopsis</taxon>
    </lineage>
</organism>
<comment type="caution">
    <text evidence="2">The sequence shown here is derived from an EMBL/GenBank/DDBJ whole genome shotgun (WGS) entry which is preliminary data.</text>
</comment>
<feature type="transmembrane region" description="Helical" evidence="1">
    <location>
        <begin position="153"/>
        <end position="173"/>
    </location>
</feature>
<feature type="transmembrane region" description="Helical" evidence="1">
    <location>
        <begin position="124"/>
        <end position="146"/>
    </location>
</feature>
<evidence type="ECO:0008006" key="4">
    <source>
        <dbReference type="Google" id="ProtNLM"/>
    </source>
</evidence>
<gene>
    <name evidence="2" type="ORF">H4696_008004</name>
</gene>
<dbReference type="EMBL" id="JADBEG010000001">
    <property type="protein sequence ID" value="MBE1500904.1"/>
    <property type="molecule type" value="Genomic_DNA"/>
</dbReference>
<keyword evidence="1" id="KW-1133">Transmembrane helix</keyword>
<dbReference type="RefSeq" id="WP_086861736.1">
    <property type="nucleotide sequence ID" value="NZ_JADBEG010000001.1"/>
</dbReference>
<name>A0ABR9ICJ7_9PSEU</name>
<protein>
    <recommendedName>
        <fullName evidence="4">ABC transporter permease</fullName>
    </recommendedName>
</protein>
<evidence type="ECO:0000256" key="1">
    <source>
        <dbReference type="SAM" id="Phobius"/>
    </source>
</evidence>
<keyword evidence="3" id="KW-1185">Reference proteome</keyword>
<keyword evidence="1" id="KW-0812">Transmembrane</keyword>
<keyword evidence="1" id="KW-0472">Membrane</keyword>
<dbReference type="Proteomes" id="UP000631670">
    <property type="component" value="Unassembled WGS sequence"/>
</dbReference>
<evidence type="ECO:0000313" key="2">
    <source>
        <dbReference type="EMBL" id="MBE1500904.1"/>
    </source>
</evidence>
<feature type="transmembrane region" description="Helical" evidence="1">
    <location>
        <begin position="44"/>
        <end position="65"/>
    </location>
</feature>